<dbReference type="GO" id="GO:0005524">
    <property type="term" value="F:ATP binding"/>
    <property type="evidence" value="ECO:0007669"/>
    <property type="project" value="UniProtKB-UniRule"/>
</dbReference>
<name>A0A1E3RM37_MYCFV</name>
<dbReference type="GO" id="GO:0003677">
    <property type="term" value="F:DNA binding"/>
    <property type="evidence" value="ECO:0007669"/>
    <property type="project" value="UniProtKB-KW"/>
</dbReference>
<keyword evidence="5 12" id="KW-0347">Helicase</keyword>
<evidence type="ECO:0000256" key="9">
    <source>
        <dbReference type="ARBA" id="ARBA00034617"/>
    </source>
</evidence>
<keyword evidence="3" id="KW-0227">DNA damage</keyword>
<dbReference type="Pfam" id="PF13361">
    <property type="entry name" value="UvrD_C"/>
    <property type="match status" value="1"/>
</dbReference>
<dbReference type="GO" id="GO:0000725">
    <property type="term" value="P:recombinational repair"/>
    <property type="evidence" value="ECO:0007669"/>
    <property type="project" value="TreeGrafter"/>
</dbReference>
<dbReference type="Proteomes" id="UP000094053">
    <property type="component" value="Unassembled WGS sequence"/>
</dbReference>
<dbReference type="EMBL" id="MIHA01000005">
    <property type="protein sequence ID" value="ODQ90918.1"/>
    <property type="molecule type" value="Genomic_DNA"/>
</dbReference>
<comment type="catalytic activity">
    <reaction evidence="9">
        <text>Couples ATP hydrolysis with the unwinding of duplex DNA by translocating in the 3'-5' direction.</text>
        <dbReference type="EC" id="5.6.2.4"/>
    </reaction>
</comment>
<evidence type="ECO:0000313" key="14">
    <source>
        <dbReference type="EMBL" id="ODQ90918.1"/>
    </source>
</evidence>
<dbReference type="RefSeq" id="WP_069413308.1">
    <property type="nucleotide sequence ID" value="NZ_JACKUL010000026.1"/>
</dbReference>
<dbReference type="PANTHER" id="PTHR11070">
    <property type="entry name" value="UVRD / RECB / PCRA DNA HELICASE FAMILY MEMBER"/>
    <property type="match status" value="1"/>
</dbReference>
<dbReference type="PROSITE" id="PS51198">
    <property type="entry name" value="UVRD_HELICASE_ATP_BIND"/>
    <property type="match status" value="1"/>
</dbReference>
<keyword evidence="7" id="KW-0234">DNA repair</keyword>
<keyword evidence="8" id="KW-0413">Isomerase</keyword>
<evidence type="ECO:0000256" key="10">
    <source>
        <dbReference type="ARBA" id="ARBA00034808"/>
    </source>
</evidence>
<evidence type="ECO:0000259" key="13">
    <source>
        <dbReference type="PROSITE" id="PS51198"/>
    </source>
</evidence>
<evidence type="ECO:0000256" key="5">
    <source>
        <dbReference type="ARBA" id="ARBA00022806"/>
    </source>
</evidence>
<dbReference type="PANTHER" id="PTHR11070:SF45">
    <property type="entry name" value="DNA 3'-5' HELICASE"/>
    <property type="match status" value="1"/>
</dbReference>
<dbReference type="AlphaFoldDB" id="A0A1E3RM37"/>
<feature type="domain" description="UvrD-like helicase ATP-binding" evidence="13">
    <location>
        <begin position="252"/>
        <end position="537"/>
    </location>
</feature>
<dbReference type="InterPro" id="IPR000212">
    <property type="entry name" value="DNA_helicase_UvrD/REP"/>
</dbReference>
<dbReference type="InterPro" id="IPR027417">
    <property type="entry name" value="P-loop_NTPase"/>
</dbReference>
<dbReference type="GO" id="GO:0016887">
    <property type="term" value="F:ATP hydrolysis activity"/>
    <property type="evidence" value="ECO:0007669"/>
    <property type="project" value="RHEA"/>
</dbReference>
<protein>
    <recommendedName>
        <fullName evidence="10">DNA 3'-5' helicase</fullName>
        <ecNumber evidence="10">5.6.2.4</ecNumber>
    </recommendedName>
</protein>
<evidence type="ECO:0000256" key="4">
    <source>
        <dbReference type="ARBA" id="ARBA00022801"/>
    </source>
</evidence>
<dbReference type="STRING" id="1776.BHQ18_09440"/>
<keyword evidence="15" id="KW-1185">Reference proteome</keyword>
<dbReference type="EC" id="5.6.2.4" evidence="10"/>
<evidence type="ECO:0000256" key="11">
    <source>
        <dbReference type="ARBA" id="ARBA00048988"/>
    </source>
</evidence>
<dbReference type="SUPFAM" id="SSF52540">
    <property type="entry name" value="P-loop containing nucleoside triphosphate hydrolases"/>
    <property type="match status" value="1"/>
</dbReference>
<dbReference type="OrthoDB" id="3196525at2"/>
<accession>A0A1E3RM37</accession>
<evidence type="ECO:0000256" key="12">
    <source>
        <dbReference type="PROSITE-ProRule" id="PRU00560"/>
    </source>
</evidence>
<dbReference type="Pfam" id="PF00580">
    <property type="entry name" value="UvrD-helicase"/>
    <property type="match status" value="1"/>
</dbReference>
<evidence type="ECO:0000256" key="3">
    <source>
        <dbReference type="ARBA" id="ARBA00022763"/>
    </source>
</evidence>
<dbReference type="InterPro" id="IPR013986">
    <property type="entry name" value="DExx_box_DNA_helicase_dom_sf"/>
</dbReference>
<keyword evidence="6 12" id="KW-0067">ATP-binding</keyword>
<gene>
    <name evidence="14" type="ORF">BHQ18_09440</name>
</gene>
<reference evidence="15" key="1">
    <citation type="submission" date="2016-09" db="EMBL/GenBank/DDBJ databases">
        <authorList>
            <person name="Greninger A.L."/>
            <person name="Jerome K.R."/>
            <person name="Mcnair B."/>
            <person name="Wallis C."/>
            <person name="Fang F."/>
        </authorList>
    </citation>
    <scope>NUCLEOTIDE SEQUENCE [LARGE SCALE GENOMIC DNA]</scope>
    <source>
        <strain evidence="15">M6</strain>
    </source>
</reference>
<dbReference type="GO" id="GO:0043138">
    <property type="term" value="F:3'-5' DNA helicase activity"/>
    <property type="evidence" value="ECO:0007669"/>
    <property type="project" value="UniProtKB-EC"/>
</dbReference>
<comment type="caution">
    <text evidence="14">The sequence shown here is derived from an EMBL/GenBank/DDBJ whole genome shotgun (WGS) entry which is preliminary data.</text>
</comment>
<dbReference type="Gene3D" id="1.10.10.160">
    <property type="match status" value="1"/>
</dbReference>
<dbReference type="InterPro" id="IPR014016">
    <property type="entry name" value="UvrD-like_ATP-bd"/>
</dbReference>
<proteinExistence type="inferred from homology"/>
<evidence type="ECO:0000256" key="2">
    <source>
        <dbReference type="ARBA" id="ARBA00022741"/>
    </source>
</evidence>
<keyword evidence="2 12" id="KW-0547">Nucleotide-binding</keyword>
<sequence length="720" mass="79362">MKATVLMHDLFENSYNDLDGSVKGRVLSFMVKLQQDPNGTGLDFKHPKGAANKHVRTARVNDQYRAVLVNAGADDDNSTLWLVAVKKHDDAYKFAETLTLQVNQKTGAAELFDPIALGEALDHARVEPPSSSGAEPVMPSAVSQADLERFGVAPEVAVELKQVTTEDALQKIVEALPASQGNAVLDLAFGKDPQDVWNDLVIDEPGPIDPSDIETALKRPLSRLSFTAADGDNEEELRAVLEGDFAKWRVWLHPLQRKLATHSGWNGPFRVTGGAGTGKTVTAIHRARFLARRLDSNGADPKVKVLFTTFTRNLAQTIEGQLIKLAGPSITDRVHIINLDALARAVVAATDSGRKFVNSSKVTPEYQLEPLWRTAAQSSKGSWDPGFLNDEWSEVILGNGIVDEAEYLRVARSGRSQPLTRPQRGDVWLAMEQFQLLLRAQGKTTFRELASRAAMALEADPSLRDQFGYHHAVIDEAQDLHPAHWKLLRALVPVGTDDLFIVGDAHQRIYGRPAPLSRFGIETRGRARRLTVNYRTSREILSWSLSIADADADDLDTSSDTLAGARSVFRGPEPESLGFKSKSEEDQGLVVKIGQWTADGFSKSDIAVFVYEKNDVRKIVDTLEAGGVAAEVVNESTKEEKLGDVVRVMTMHRAKGLEYRAVAIARLGSKSFPPYFVQQKHGDERDQEDKRLLRVLYVAGTRARERLALFWTGEPSAILT</sequence>
<evidence type="ECO:0000256" key="8">
    <source>
        <dbReference type="ARBA" id="ARBA00023235"/>
    </source>
</evidence>
<dbReference type="InterPro" id="IPR014017">
    <property type="entry name" value="DNA_helicase_UvrD-like_C"/>
</dbReference>
<organism evidence="14 15">
    <name type="scientific">Mycolicibacterium flavescens</name>
    <name type="common">Mycobacterium flavescens</name>
    <dbReference type="NCBI Taxonomy" id="1776"/>
    <lineage>
        <taxon>Bacteria</taxon>
        <taxon>Bacillati</taxon>
        <taxon>Actinomycetota</taxon>
        <taxon>Actinomycetes</taxon>
        <taxon>Mycobacteriales</taxon>
        <taxon>Mycobacteriaceae</taxon>
        <taxon>Mycolicibacterium</taxon>
    </lineage>
</organism>
<comment type="similarity">
    <text evidence="1">Belongs to the helicase family. UvrD subfamily.</text>
</comment>
<evidence type="ECO:0000256" key="7">
    <source>
        <dbReference type="ARBA" id="ARBA00023204"/>
    </source>
</evidence>
<evidence type="ECO:0000313" key="15">
    <source>
        <dbReference type="Proteomes" id="UP000094053"/>
    </source>
</evidence>
<evidence type="ECO:0000256" key="1">
    <source>
        <dbReference type="ARBA" id="ARBA00009922"/>
    </source>
</evidence>
<dbReference type="Gene3D" id="3.40.50.300">
    <property type="entry name" value="P-loop containing nucleotide triphosphate hydrolases"/>
    <property type="match status" value="2"/>
</dbReference>
<comment type="catalytic activity">
    <reaction evidence="11">
        <text>ATP + H2O = ADP + phosphate + H(+)</text>
        <dbReference type="Rhea" id="RHEA:13065"/>
        <dbReference type="ChEBI" id="CHEBI:15377"/>
        <dbReference type="ChEBI" id="CHEBI:15378"/>
        <dbReference type="ChEBI" id="CHEBI:30616"/>
        <dbReference type="ChEBI" id="CHEBI:43474"/>
        <dbReference type="ChEBI" id="CHEBI:456216"/>
        <dbReference type="EC" id="5.6.2.4"/>
    </reaction>
</comment>
<feature type="binding site" evidence="12">
    <location>
        <begin position="273"/>
        <end position="280"/>
    </location>
    <ligand>
        <name>ATP</name>
        <dbReference type="ChEBI" id="CHEBI:30616"/>
    </ligand>
</feature>
<evidence type="ECO:0000256" key="6">
    <source>
        <dbReference type="ARBA" id="ARBA00022840"/>
    </source>
</evidence>
<keyword evidence="4 12" id="KW-0378">Hydrolase</keyword>